<feature type="transmembrane region" description="Helical" evidence="6">
    <location>
        <begin position="326"/>
        <end position="343"/>
    </location>
</feature>
<feature type="transmembrane region" description="Helical" evidence="6">
    <location>
        <begin position="41"/>
        <end position="65"/>
    </location>
</feature>
<dbReference type="PANTHER" id="PTHR30250">
    <property type="entry name" value="PST FAMILY PREDICTED COLANIC ACID TRANSPORTER"/>
    <property type="match status" value="1"/>
</dbReference>
<evidence type="ECO:0000256" key="5">
    <source>
        <dbReference type="ARBA" id="ARBA00023136"/>
    </source>
</evidence>
<protein>
    <submittedName>
        <fullName evidence="7">Lipopolysaccharide biosynthesis protein</fullName>
    </submittedName>
</protein>
<evidence type="ECO:0000256" key="4">
    <source>
        <dbReference type="ARBA" id="ARBA00022989"/>
    </source>
</evidence>
<feature type="transmembrane region" description="Helical" evidence="6">
    <location>
        <begin position="382"/>
        <end position="405"/>
    </location>
</feature>
<evidence type="ECO:0000313" key="8">
    <source>
        <dbReference type="Proteomes" id="UP001596250"/>
    </source>
</evidence>
<feature type="transmembrane region" description="Helical" evidence="6">
    <location>
        <begin position="355"/>
        <end position="376"/>
    </location>
</feature>
<dbReference type="Proteomes" id="UP001596250">
    <property type="component" value="Unassembled WGS sequence"/>
</dbReference>
<gene>
    <name evidence="7" type="ORF">ACFPXP_02555</name>
</gene>
<feature type="transmembrane region" description="Helical" evidence="6">
    <location>
        <begin position="77"/>
        <end position="101"/>
    </location>
</feature>
<proteinExistence type="predicted"/>
<keyword evidence="3 6" id="KW-0812">Transmembrane</keyword>
<evidence type="ECO:0000256" key="2">
    <source>
        <dbReference type="ARBA" id="ARBA00022475"/>
    </source>
</evidence>
<keyword evidence="8" id="KW-1185">Reference proteome</keyword>
<accession>A0ABW1IJV5</accession>
<evidence type="ECO:0000313" key="7">
    <source>
        <dbReference type="EMBL" id="MFC5985343.1"/>
    </source>
</evidence>
<feature type="transmembrane region" description="Helical" evidence="6">
    <location>
        <begin position="288"/>
        <end position="306"/>
    </location>
</feature>
<dbReference type="InterPro" id="IPR050833">
    <property type="entry name" value="Poly_Biosynth_Transport"/>
</dbReference>
<reference evidence="8" key="1">
    <citation type="journal article" date="2019" name="Int. J. Syst. Evol. Microbiol.">
        <title>The Global Catalogue of Microorganisms (GCM) 10K type strain sequencing project: providing services to taxonomists for standard genome sequencing and annotation.</title>
        <authorList>
            <consortium name="The Broad Institute Genomics Platform"/>
            <consortium name="The Broad Institute Genome Sequencing Center for Infectious Disease"/>
            <person name="Wu L."/>
            <person name="Ma J."/>
        </authorList>
    </citation>
    <scope>NUCLEOTIDE SEQUENCE [LARGE SCALE GENOMIC DNA]</scope>
    <source>
        <strain evidence="8">CCM 8749</strain>
    </source>
</reference>
<dbReference type="RefSeq" id="WP_379892087.1">
    <property type="nucleotide sequence ID" value="NZ_CBCSCT010000022.1"/>
</dbReference>
<dbReference type="PANTHER" id="PTHR30250:SF11">
    <property type="entry name" value="O-ANTIGEN TRANSPORTER-RELATED"/>
    <property type="match status" value="1"/>
</dbReference>
<evidence type="ECO:0000256" key="6">
    <source>
        <dbReference type="SAM" id="Phobius"/>
    </source>
</evidence>
<keyword evidence="5 6" id="KW-0472">Membrane</keyword>
<keyword evidence="2" id="KW-1003">Cell membrane</keyword>
<comment type="subcellular location">
    <subcellularLocation>
        <location evidence="1">Cell membrane</location>
        <topology evidence="1">Multi-pass membrane protein</topology>
    </subcellularLocation>
</comment>
<dbReference type="EMBL" id="JBHSQV010000013">
    <property type="protein sequence ID" value="MFC5985343.1"/>
    <property type="molecule type" value="Genomic_DNA"/>
</dbReference>
<sequence>MASTILRTSVSNMMVLVLTTLTSILSARMFGVVGKGELAAIIFWPTFISGMVGLGLPTSLIYNIGKTREKASGFLNVAIYSIVPTGIMMGIVAWFGIPMWLSGYSQQVIEMTTWYTVVTLPMLLLINILLAAAQSMNQFHIYNRLRMLVPLMNVVGLIVIWSIEIVDLLYAVIVYVISNVISMVWAAIGLHKHLKYRWNTPRRDKGIFKSLFGYGSKAYGVELIGTLYTQFDKLIIMSLLTPRDFGLYSVVYALSRIYNTVQNAVTSVVFPKVSGLTKDKIVKIVSRAFRISTVLMIVIVVPSMVIGKHLLGILYGEEFLEAGSTFYILAVECILGGSSWILASSFNAYGKPGLVLIRQIIALTVTIVFMLILTPIMGLNGIALALLGGSIIRLIISIIAMSLLFKVPVRQIVYDKQDIHYIKHQMRKKLLSKGVSGDEKPAKSSSHG</sequence>
<feature type="transmembrane region" description="Helical" evidence="6">
    <location>
        <begin position="145"/>
        <end position="163"/>
    </location>
</feature>
<evidence type="ECO:0000256" key="3">
    <source>
        <dbReference type="ARBA" id="ARBA00022692"/>
    </source>
</evidence>
<name>A0ABW1IJV5_9BACL</name>
<keyword evidence="4 6" id="KW-1133">Transmembrane helix</keyword>
<dbReference type="Pfam" id="PF13440">
    <property type="entry name" value="Polysacc_synt_3"/>
    <property type="match status" value="1"/>
</dbReference>
<feature type="transmembrane region" description="Helical" evidence="6">
    <location>
        <begin position="113"/>
        <end position="133"/>
    </location>
</feature>
<comment type="caution">
    <text evidence="7">The sequence shown here is derived from an EMBL/GenBank/DDBJ whole genome shotgun (WGS) entry which is preliminary data.</text>
</comment>
<organism evidence="7 8">
    <name type="scientific">Marinicrinis lubricantis</name>
    <dbReference type="NCBI Taxonomy" id="2086470"/>
    <lineage>
        <taxon>Bacteria</taxon>
        <taxon>Bacillati</taxon>
        <taxon>Bacillota</taxon>
        <taxon>Bacilli</taxon>
        <taxon>Bacillales</taxon>
        <taxon>Paenibacillaceae</taxon>
    </lineage>
</organism>
<evidence type="ECO:0000256" key="1">
    <source>
        <dbReference type="ARBA" id="ARBA00004651"/>
    </source>
</evidence>
<feature type="transmembrane region" description="Helical" evidence="6">
    <location>
        <begin position="169"/>
        <end position="188"/>
    </location>
</feature>